<keyword evidence="2 6" id="KW-0547">Nucleotide-binding</keyword>
<dbReference type="InterPro" id="IPR027417">
    <property type="entry name" value="P-loop_NTPase"/>
</dbReference>
<dbReference type="PROSITE" id="PS50919">
    <property type="entry name" value="MIR"/>
    <property type="match status" value="3"/>
</dbReference>
<keyword evidence="3 6" id="KW-0378">Hydrolase</keyword>
<evidence type="ECO:0000256" key="3">
    <source>
        <dbReference type="ARBA" id="ARBA00022801"/>
    </source>
</evidence>
<dbReference type="Pfam" id="PF00271">
    <property type="entry name" value="Helicase_C"/>
    <property type="match status" value="1"/>
</dbReference>
<evidence type="ECO:0000256" key="6">
    <source>
        <dbReference type="RuleBase" id="RU365068"/>
    </source>
</evidence>
<dbReference type="Pfam" id="PF02815">
    <property type="entry name" value="MIR"/>
    <property type="match status" value="1"/>
</dbReference>
<dbReference type="PROSITE" id="PS51194">
    <property type="entry name" value="HELICASE_CTER"/>
    <property type="match status" value="1"/>
</dbReference>
<comment type="similarity">
    <text evidence="6">Belongs to the DEAD box helicase family.</text>
</comment>
<dbReference type="SUPFAM" id="SSF82109">
    <property type="entry name" value="MIR domain"/>
    <property type="match status" value="1"/>
</dbReference>
<dbReference type="Proteomes" id="UP000823405">
    <property type="component" value="Unassembled WGS sequence"/>
</dbReference>
<evidence type="ECO:0000259" key="10">
    <source>
        <dbReference type="PROSITE" id="PS51194"/>
    </source>
</evidence>
<dbReference type="AlphaFoldDB" id="A0A9P6UUD0"/>
<comment type="function">
    <text evidence="6">RNA helicase.</text>
</comment>
<keyword evidence="12" id="KW-1185">Reference proteome</keyword>
<keyword evidence="6" id="KW-0347">Helicase</keyword>
<feature type="compositionally biased region" description="Low complexity" evidence="7">
    <location>
        <begin position="26"/>
        <end position="41"/>
    </location>
</feature>
<dbReference type="SMART" id="SM00490">
    <property type="entry name" value="HELICc"/>
    <property type="match status" value="1"/>
</dbReference>
<feature type="domain" description="Helicase C-terminal" evidence="10">
    <location>
        <begin position="333"/>
        <end position="507"/>
    </location>
</feature>
<evidence type="ECO:0000313" key="12">
    <source>
        <dbReference type="Proteomes" id="UP000823405"/>
    </source>
</evidence>
<evidence type="ECO:0000259" key="9">
    <source>
        <dbReference type="PROSITE" id="PS51192"/>
    </source>
</evidence>
<keyword evidence="1" id="KW-0677">Repeat</keyword>
<accession>A0A9P6UUD0</accession>
<dbReference type="EMBL" id="JAAAIN010000139">
    <property type="protein sequence ID" value="KAG0319581.1"/>
    <property type="molecule type" value="Genomic_DNA"/>
</dbReference>
<dbReference type="GO" id="GO:0005524">
    <property type="term" value="F:ATP binding"/>
    <property type="evidence" value="ECO:0007669"/>
    <property type="project" value="UniProtKB-UniRule"/>
</dbReference>
<dbReference type="GO" id="GO:0016787">
    <property type="term" value="F:hydrolase activity"/>
    <property type="evidence" value="ECO:0007669"/>
    <property type="project" value="UniProtKB-KW"/>
</dbReference>
<comment type="catalytic activity">
    <reaction evidence="6">
        <text>ATP + H2O = ADP + phosphate + H(+)</text>
        <dbReference type="Rhea" id="RHEA:13065"/>
        <dbReference type="ChEBI" id="CHEBI:15377"/>
        <dbReference type="ChEBI" id="CHEBI:15378"/>
        <dbReference type="ChEBI" id="CHEBI:30616"/>
        <dbReference type="ChEBI" id="CHEBI:43474"/>
        <dbReference type="ChEBI" id="CHEBI:456216"/>
        <dbReference type="EC" id="3.6.4.13"/>
    </reaction>
</comment>
<dbReference type="InterPro" id="IPR036300">
    <property type="entry name" value="MIR_dom_sf"/>
</dbReference>
<dbReference type="Pfam" id="PF00270">
    <property type="entry name" value="DEAD"/>
    <property type="match status" value="1"/>
</dbReference>
<feature type="domain" description="MIR" evidence="8">
    <location>
        <begin position="873"/>
        <end position="930"/>
    </location>
</feature>
<organism evidence="11 12">
    <name type="scientific">Linnemannia gamsii</name>
    <dbReference type="NCBI Taxonomy" id="64522"/>
    <lineage>
        <taxon>Eukaryota</taxon>
        <taxon>Fungi</taxon>
        <taxon>Fungi incertae sedis</taxon>
        <taxon>Mucoromycota</taxon>
        <taxon>Mortierellomycotina</taxon>
        <taxon>Mortierellomycetes</taxon>
        <taxon>Mortierellales</taxon>
        <taxon>Mortierellaceae</taxon>
        <taxon>Linnemannia</taxon>
    </lineage>
</organism>
<dbReference type="GO" id="GO:0003723">
    <property type="term" value="F:RNA binding"/>
    <property type="evidence" value="ECO:0007669"/>
    <property type="project" value="UniProtKB-UniRule"/>
</dbReference>
<reference evidence="11" key="1">
    <citation type="journal article" date="2020" name="Fungal Divers.">
        <title>Resolving the Mortierellaceae phylogeny through synthesis of multi-gene phylogenetics and phylogenomics.</title>
        <authorList>
            <person name="Vandepol N."/>
            <person name="Liber J."/>
            <person name="Desiro A."/>
            <person name="Na H."/>
            <person name="Kennedy M."/>
            <person name="Barry K."/>
            <person name="Grigoriev I.V."/>
            <person name="Miller A.N."/>
            <person name="O'Donnell K."/>
            <person name="Stajich J.E."/>
            <person name="Bonito G."/>
        </authorList>
    </citation>
    <scope>NUCLEOTIDE SEQUENCE</scope>
    <source>
        <strain evidence="11">NVP60</strain>
    </source>
</reference>
<feature type="domain" description="MIR" evidence="8">
    <location>
        <begin position="817"/>
        <end position="869"/>
    </location>
</feature>
<keyword evidence="5 6" id="KW-0694">RNA-binding</keyword>
<dbReference type="SMART" id="SM00487">
    <property type="entry name" value="DEXDc"/>
    <property type="match status" value="1"/>
</dbReference>
<evidence type="ECO:0000256" key="1">
    <source>
        <dbReference type="ARBA" id="ARBA00022737"/>
    </source>
</evidence>
<evidence type="ECO:0000256" key="2">
    <source>
        <dbReference type="ARBA" id="ARBA00022741"/>
    </source>
</evidence>
<feature type="region of interest" description="Disordered" evidence="7">
    <location>
        <begin position="1"/>
        <end position="41"/>
    </location>
</feature>
<dbReference type="PROSITE" id="PS51192">
    <property type="entry name" value="HELICASE_ATP_BIND_1"/>
    <property type="match status" value="1"/>
</dbReference>
<dbReference type="InterPro" id="IPR001650">
    <property type="entry name" value="Helicase_C-like"/>
</dbReference>
<comment type="caution">
    <text evidence="11">The sequence shown here is derived from an EMBL/GenBank/DDBJ whole genome shotgun (WGS) entry which is preliminary data.</text>
</comment>
<dbReference type="SUPFAM" id="SSF52540">
    <property type="entry name" value="P-loop containing nucleoside triphosphate hydrolases"/>
    <property type="match status" value="2"/>
</dbReference>
<evidence type="ECO:0000256" key="7">
    <source>
        <dbReference type="SAM" id="MobiDB-lite"/>
    </source>
</evidence>
<dbReference type="Gene3D" id="3.40.50.300">
    <property type="entry name" value="P-loop containing nucleotide triphosphate hydrolases"/>
    <property type="match status" value="2"/>
</dbReference>
<gene>
    <name evidence="11" type="ORF">BGZ97_001842</name>
</gene>
<keyword evidence="4 6" id="KW-0067">ATP-binding</keyword>
<dbReference type="CDD" id="cd23279">
    <property type="entry name" value="beta-trefoil_MIR_SDF2-like"/>
    <property type="match status" value="1"/>
</dbReference>
<sequence length="941" mass="104374">MSTPHKIPRMQLRSLTTSQQRYAAASTTSSSDHSSSTLSGHSSLEYTRPFADLKNLQPSTLSAIESTFGHEYMSKVQSSVLSKLPTSRDLLVKAKTGTGKTLAFLVAALESLMALPDKENIKMNGKIGCVIIAPTRELALQISEEAGKLLGPLGWGVQHLVGGYSKGEQLDRISKEPAEFIVATPGRMKDLLGNNEFMAKIKESKILVLDEADTILQLGFRKELDTILETMPKDRQTFLFSATVDSKMDSLLEVALHKKSKERQGPIIIDTVGSNDINLNLATRQGYCFAPYQSHVALVRRIINDHLLSDMDFVHEQTLLMKPKSLTTPGGAPIQAKLEPVNTHKNKIMVFLPTTRGAQLYAKVFAKLSMGKELSVFEIHSAKGQRERTLTSRNFKNIKTPAVLFTSDISARGVDYPGVGLVIQVGAPLSLDHYIHRIGRTGRGDRKMMKKKGGTGDDDQGKGVLILGELDEGFIEHQLKPSPLFGVVKREKQYSDWESVVLGESLDRGFKKALSKVDEKLAKSAYTAFLGYNLTIGPKIGSTDRKQILESADKYISAFGVQERPAVSTSFLERMGFMKHRLLTLENGEEPIRQEHEYELVDGTFPTVNTRITKSHINTTTSSDDLDHDEFGDEFGQALDQKAIGENHMSRKKRQEAFEERIGLPETEYIKINEAEWEDFIEFKPGMPKLIEKLHSPKRMGHFGNRPSKKTSKIFSNNDGCNLTTMRYTISSLACLALAASTVIAGSAPEIDDEFQKVTCGSSIKLTHEKTGFKLHSHQIPYGTGSGQQSITAVPGKDDTNSLWLVMAQLGNTCERGETIPCGSTIRLKHINTKKLLHSHHHHSPMSGGLEVSAYEGQDDGDNWVVECTNKKDEFWTREAVVKMRHLGTGMYLSSSTRHVYGNPIPGHQEVAAHRGEYQPAEQTWSAQEGVYFAENVKEEL</sequence>
<comment type="domain">
    <text evidence="6">The Q motif is unique to and characteristic of the DEAD box family of RNA helicases and controls ATP binding and hydrolysis.</text>
</comment>
<dbReference type="PANTHER" id="PTHR24031">
    <property type="entry name" value="RNA HELICASE"/>
    <property type="match status" value="1"/>
</dbReference>
<dbReference type="InterPro" id="IPR016093">
    <property type="entry name" value="MIR_motif"/>
</dbReference>
<dbReference type="InterPro" id="IPR011545">
    <property type="entry name" value="DEAD/DEAH_box_helicase_dom"/>
</dbReference>
<protein>
    <recommendedName>
        <fullName evidence="6">ATP-dependent RNA helicase</fullName>
        <ecNumber evidence="6">3.6.4.13</ecNumber>
    </recommendedName>
</protein>
<evidence type="ECO:0000256" key="5">
    <source>
        <dbReference type="ARBA" id="ARBA00022884"/>
    </source>
</evidence>
<dbReference type="CDD" id="cd18787">
    <property type="entry name" value="SF2_C_DEAD"/>
    <property type="match status" value="1"/>
</dbReference>
<evidence type="ECO:0000313" key="11">
    <source>
        <dbReference type="EMBL" id="KAG0319581.1"/>
    </source>
</evidence>
<dbReference type="OrthoDB" id="2388250at2759"/>
<proteinExistence type="inferred from homology"/>
<dbReference type="GO" id="GO:0003724">
    <property type="term" value="F:RNA helicase activity"/>
    <property type="evidence" value="ECO:0007669"/>
    <property type="project" value="UniProtKB-EC"/>
</dbReference>
<dbReference type="SMART" id="SM00472">
    <property type="entry name" value="MIR"/>
    <property type="match status" value="3"/>
</dbReference>
<dbReference type="InterPro" id="IPR014001">
    <property type="entry name" value="Helicase_ATP-bd"/>
</dbReference>
<feature type="domain" description="MIR" evidence="8">
    <location>
        <begin position="755"/>
        <end position="809"/>
    </location>
</feature>
<dbReference type="Gene3D" id="2.80.10.50">
    <property type="match status" value="1"/>
</dbReference>
<feature type="domain" description="Helicase ATP-binding" evidence="9">
    <location>
        <begin position="81"/>
        <end position="262"/>
    </location>
</feature>
<dbReference type="EC" id="3.6.4.13" evidence="6"/>
<name>A0A9P6UUD0_9FUNG</name>
<evidence type="ECO:0000256" key="4">
    <source>
        <dbReference type="ARBA" id="ARBA00022840"/>
    </source>
</evidence>
<evidence type="ECO:0000259" key="8">
    <source>
        <dbReference type="PROSITE" id="PS50919"/>
    </source>
</evidence>